<comment type="subcellular location">
    <subcellularLocation>
        <location evidence="1">Cell membrane</location>
        <topology evidence="1">Multi-pass membrane protein</topology>
    </subcellularLocation>
</comment>
<feature type="region of interest" description="Disordered" evidence="7">
    <location>
        <begin position="321"/>
        <end position="340"/>
    </location>
</feature>
<keyword evidence="4 8" id="KW-0812">Transmembrane</keyword>
<organism evidence="12 13">
    <name type="scientific">Streptomyces monticola</name>
    <dbReference type="NCBI Taxonomy" id="2666263"/>
    <lineage>
        <taxon>Bacteria</taxon>
        <taxon>Bacillati</taxon>
        <taxon>Actinomycetota</taxon>
        <taxon>Actinomycetes</taxon>
        <taxon>Kitasatosporales</taxon>
        <taxon>Streptomycetaceae</taxon>
        <taxon>Streptomyces</taxon>
    </lineage>
</organism>
<dbReference type="Gene3D" id="2.30.30.60">
    <property type="match status" value="1"/>
</dbReference>
<dbReference type="InterPro" id="IPR011066">
    <property type="entry name" value="MscS_channel_C_sf"/>
</dbReference>
<name>A0ABW2JM54_9ACTN</name>
<dbReference type="InterPro" id="IPR049142">
    <property type="entry name" value="MS_channel_1st"/>
</dbReference>
<protein>
    <submittedName>
        <fullName evidence="12">Mechanosensitive ion channel family protein</fullName>
    </submittedName>
</protein>
<dbReference type="Pfam" id="PF00924">
    <property type="entry name" value="MS_channel_2nd"/>
    <property type="match status" value="1"/>
</dbReference>
<evidence type="ECO:0000313" key="13">
    <source>
        <dbReference type="Proteomes" id="UP001596523"/>
    </source>
</evidence>
<feature type="domain" description="Mechanosensitive ion channel MscS C-terminal" evidence="10">
    <location>
        <begin position="223"/>
        <end position="310"/>
    </location>
</feature>
<feature type="domain" description="Mechanosensitive ion channel transmembrane helices 2/3" evidence="11">
    <location>
        <begin position="111"/>
        <end position="151"/>
    </location>
</feature>
<evidence type="ECO:0000256" key="4">
    <source>
        <dbReference type="ARBA" id="ARBA00022692"/>
    </source>
</evidence>
<evidence type="ECO:0000256" key="8">
    <source>
        <dbReference type="SAM" id="Phobius"/>
    </source>
</evidence>
<dbReference type="Gene3D" id="1.10.287.1260">
    <property type="match status" value="1"/>
</dbReference>
<dbReference type="SUPFAM" id="SSF50182">
    <property type="entry name" value="Sm-like ribonucleoproteins"/>
    <property type="match status" value="1"/>
</dbReference>
<evidence type="ECO:0000256" key="7">
    <source>
        <dbReference type="SAM" id="MobiDB-lite"/>
    </source>
</evidence>
<keyword evidence="13" id="KW-1185">Reference proteome</keyword>
<reference evidence="13" key="1">
    <citation type="journal article" date="2019" name="Int. J. Syst. Evol. Microbiol.">
        <title>The Global Catalogue of Microorganisms (GCM) 10K type strain sequencing project: providing services to taxonomists for standard genome sequencing and annotation.</title>
        <authorList>
            <consortium name="The Broad Institute Genomics Platform"/>
            <consortium name="The Broad Institute Genome Sequencing Center for Infectious Disease"/>
            <person name="Wu L."/>
            <person name="Ma J."/>
        </authorList>
    </citation>
    <scope>NUCLEOTIDE SEQUENCE [LARGE SCALE GENOMIC DNA]</scope>
    <source>
        <strain evidence="13">SYNS20</strain>
    </source>
</reference>
<keyword evidence="6 8" id="KW-0472">Membrane</keyword>
<dbReference type="InterPro" id="IPR049278">
    <property type="entry name" value="MS_channel_C"/>
</dbReference>
<feature type="compositionally biased region" description="Basic and acidic residues" evidence="7">
    <location>
        <begin position="89"/>
        <end position="98"/>
    </location>
</feature>
<accession>A0ABW2JM54</accession>
<keyword evidence="3" id="KW-1003">Cell membrane</keyword>
<dbReference type="SUPFAM" id="SSF82689">
    <property type="entry name" value="Mechanosensitive channel protein MscS (YggB), C-terminal domain"/>
    <property type="match status" value="1"/>
</dbReference>
<evidence type="ECO:0000256" key="5">
    <source>
        <dbReference type="ARBA" id="ARBA00022989"/>
    </source>
</evidence>
<dbReference type="InterPro" id="IPR023408">
    <property type="entry name" value="MscS_beta-dom_sf"/>
</dbReference>
<dbReference type="InterPro" id="IPR006685">
    <property type="entry name" value="MscS_channel_2nd"/>
</dbReference>
<feature type="transmembrane region" description="Helical" evidence="8">
    <location>
        <begin position="131"/>
        <end position="154"/>
    </location>
</feature>
<dbReference type="Gene3D" id="3.30.70.100">
    <property type="match status" value="1"/>
</dbReference>
<gene>
    <name evidence="12" type="ORF">ACFQVC_23600</name>
</gene>
<dbReference type="PANTHER" id="PTHR30460:SF0">
    <property type="entry name" value="MODERATE CONDUCTANCE MECHANOSENSITIVE CHANNEL YBIO"/>
    <property type="match status" value="1"/>
</dbReference>
<dbReference type="PANTHER" id="PTHR30460">
    <property type="entry name" value="MODERATE CONDUCTANCE MECHANOSENSITIVE CHANNEL YBIO"/>
    <property type="match status" value="1"/>
</dbReference>
<dbReference type="RefSeq" id="WP_381833711.1">
    <property type="nucleotide sequence ID" value="NZ_JBHTCF010000010.1"/>
</dbReference>
<evidence type="ECO:0000313" key="12">
    <source>
        <dbReference type="EMBL" id="MFC7307200.1"/>
    </source>
</evidence>
<feature type="transmembrane region" description="Helical" evidence="8">
    <location>
        <begin position="31"/>
        <end position="55"/>
    </location>
</feature>
<dbReference type="SUPFAM" id="SSF82861">
    <property type="entry name" value="Mechanosensitive channel protein MscS (YggB), transmembrane region"/>
    <property type="match status" value="1"/>
</dbReference>
<dbReference type="Proteomes" id="UP001596523">
    <property type="component" value="Unassembled WGS sequence"/>
</dbReference>
<dbReference type="Pfam" id="PF21088">
    <property type="entry name" value="MS_channel_1st"/>
    <property type="match status" value="1"/>
</dbReference>
<sequence length="340" mass="36571">MSPTGNPAPHTLGGSGTDLAFSVPDLLRDNLGSLIGIPLRIALIVVGALIFRAVAKKAITRIVQRILEPSDSAREPRGGGRGPAVLQRDGSRAGERREQRARTIGSVLSSIVTVVIGIMATAMVLDQIGIALGPLLASAGVVGLAIGFGAQSLVADYLSGMLIMLEDQYGVGDSVDLGEAIGEVEHVGLRLTQIRDLNGGLWHIRNGEILRVRNDSQEWARAVLDVSVAYESNLDTVYRVLEETGHELRADPKFQDILLEDPSVWGVQSLDADGVLVRLAVKTVPLQQWAVTRELRRRVKDALDAAGVDIPYPQRTVWLRSDKDTDDTLPANGRPAPAQR</sequence>
<keyword evidence="5 8" id="KW-1133">Transmembrane helix</keyword>
<dbReference type="Pfam" id="PF21082">
    <property type="entry name" value="MS_channel_3rd"/>
    <property type="match status" value="1"/>
</dbReference>
<evidence type="ECO:0000259" key="9">
    <source>
        <dbReference type="Pfam" id="PF00924"/>
    </source>
</evidence>
<dbReference type="InterPro" id="IPR045276">
    <property type="entry name" value="YbiO_bact"/>
</dbReference>
<evidence type="ECO:0000256" key="6">
    <source>
        <dbReference type="ARBA" id="ARBA00023136"/>
    </source>
</evidence>
<dbReference type="EMBL" id="JBHTCF010000010">
    <property type="protein sequence ID" value="MFC7307200.1"/>
    <property type="molecule type" value="Genomic_DNA"/>
</dbReference>
<dbReference type="InterPro" id="IPR011014">
    <property type="entry name" value="MscS_channel_TM-2"/>
</dbReference>
<evidence type="ECO:0000256" key="1">
    <source>
        <dbReference type="ARBA" id="ARBA00004651"/>
    </source>
</evidence>
<proteinExistence type="inferred from homology"/>
<dbReference type="InterPro" id="IPR010920">
    <property type="entry name" value="LSM_dom_sf"/>
</dbReference>
<feature type="domain" description="Mechanosensitive ion channel MscS" evidence="9">
    <location>
        <begin position="153"/>
        <end position="214"/>
    </location>
</feature>
<evidence type="ECO:0000256" key="2">
    <source>
        <dbReference type="ARBA" id="ARBA00008017"/>
    </source>
</evidence>
<feature type="region of interest" description="Disordered" evidence="7">
    <location>
        <begin position="71"/>
        <end position="98"/>
    </location>
</feature>
<feature type="transmembrane region" description="Helical" evidence="8">
    <location>
        <begin position="104"/>
        <end position="125"/>
    </location>
</feature>
<evidence type="ECO:0000259" key="10">
    <source>
        <dbReference type="Pfam" id="PF21082"/>
    </source>
</evidence>
<evidence type="ECO:0000259" key="11">
    <source>
        <dbReference type="Pfam" id="PF21088"/>
    </source>
</evidence>
<comment type="caution">
    <text evidence="12">The sequence shown here is derived from an EMBL/GenBank/DDBJ whole genome shotgun (WGS) entry which is preliminary data.</text>
</comment>
<evidence type="ECO:0000256" key="3">
    <source>
        <dbReference type="ARBA" id="ARBA00022475"/>
    </source>
</evidence>
<comment type="similarity">
    <text evidence="2">Belongs to the MscS (TC 1.A.23) family.</text>
</comment>